<gene>
    <name evidence="2" type="ORF">PACLA_8A011645</name>
</gene>
<feature type="compositionally biased region" description="Polar residues" evidence="1">
    <location>
        <begin position="164"/>
        <end position="173"/>
    </location>
</feature>
<dbReference type="Proteomes" id="UP001152795">
    <property type="component" value="Unassembled WGS sequence"/>
</dbReference>
<keyword evidence="3" id="KW-1185">Reference proteome</keyword>
<name>A0A7D9HI15_PARCT</name>
<dbReference type="EMBL" id="CACRXK020000578">
    <property type="protein sequence ID" value="CAB3983119.1"/>
    <property type="molecule type" value="Genomic_DNA"/>
</dbReference>
<reference evidence="2" key="1">
    <citation type="submission" date="2020-04" db="EMBL/GenBank/DDBJ databases">
        <authorList>
            <person name="Alioto T."/>
            <person name="Alioto T."/>
            <person name="Gomez Garrido J."/>
        </authorList>
    </citation>
    <scope>NUCLEOTIDE SEQUENCE</scope>
    <source>
        <strain evidence="2">A484AB</strain>
    </source>
</reference>
<accession>A0A7D9HI15</accession>
<evidence type="ECO:0000256" key="1">
    <source>
        <dbReference type="SAM" id="MobiDB-lite"/>
    </source>
</evidence>
<dbReference type="OrthoDB" id="5988116at2759"/>
<organism evidence="2 3">
    <name type="scientific">Paramuricea clavata</name>
    <name type="common">Red gorgonian</name>
    <name type="synonym">Violescent sea-whip</name>
    <dbReference type="NCBI Taxonomy" id="317549"/>
    <lineage>
        <taxon>Eukaryota</taxon>
        <taxon>Metazoa</taxon>
        <taxon>Cnidaria</taxon>
        <taxon>Anthozoa</taxon>
        <taxon>Octocorallia</taxon>
        <taxon>Malacalcyonacea</taxon>
        <taxon>Plexauridae</taxon>
        <taxon>Paramuricea</taxon>
    </lineage>
</organism>
<sequence>MRAQSARYGYLVYVFHGDAQRMKRKPEKKWVLYGLWTHSSCPVVQYICEESDRSAERLGLELLGQCIPQSNRQIQNSSNRGRWLVVQNDGVKLDAVLGQGNGLAPLRCSIKELPMESPFSNLISRRPRAYRERSPERRHTIVAPERHAPERHAPAGRPSERQTESPVNNPPLQWYTTTRGEEILRNIHTSCISNFPAPSLVEMSRDAVDHKIQLSIKHNDKTFNIHFPNNFPQSSAHVLYSSGIYSDMKVPDQAKSKDDIVGIIKRYCACYRCKYRR</sequence>
<feature type="region of interest" description="Disordered" evidence="1">
    <location>
        <begin position="126"/>
        <end position="173"/>
    </location>
</feature>
<comment type="caution">
    <text evidence="2">The sequence shown here is derived from an EMBL/GenBank/DDBJ whole genome shotgun (WGS) entry which is preliminary data.</text>
</comment>
<feature type="compositionally biased region" description="Basic and acidic residues" evidence="1">
    <location>
        <begin position="129"/>
        <end position="163"/>
    </location>
</feature>
<evidence type="ECO:0000313" key="3">
    <source>
        <dbReference type="Proteomes" id="UP001152795"/>
    </source>
</evidence>
<proteinExistence type="predicted"/>
<protein>
    <submittedName>
        <fullName evidence="2">Uncharacterized protein</fullName>
    </submittedName>
</protein>
<dbReference type="AlphaFoldDB" id="A0A7D9HI15"/>
<evidence type="ECO:0000313" key="2">
    <source>
        <dbReference type="EMBL" id="CAB3983119.1"/>
    </source>
</evidence>